<dbReference type="Pfam" id="PF03471">
    <property type="entry name" value="CorC_HlyC"/>
    <property type="match status" value="1"/>
</dbReference>
<sequence length="432" mass="48716">MIMELFHTILAIIALILISAVVSSAEISLAGSRKLKLQTLANEGDVRALQVLKLQEHPGRFITVVQIGLNMVAILGGGIGESALSPYIAEILSRSFVGDWIEPTSSTIAFVLVTCFFILFADLIPKRIAITYPEMVALRVVGIMNFSMFVFKPLVWFFDTIANVFFRLFRISTVREDGMTSEDIFAVVEAGAEAGVLKTQEHYLIENIFDMQSRTVTSTMTTRENIVYLDRTFSRQEVMDTLSRDSHSKIVICDNSLDKILGYVESHTLLTMYLQNENVVLTDPKLLRKALFVPDTLSLYEVLELFKSTGEDFAIIVNEYALVVGIVTLNDVMSIVMGELVSNEEEYIVSRDENSWLIDGATPLEDVTRVLDIESFPDEENYETISGFMMYMLRKIPKKTDSVVYGKYKFEVIDTENFKIDQILVSLVKEAE</sequence>
<feature type="domain" description="CBS" evidence="16">
    <location>
        <begin position="286"/>
        <end position="345"/>
    </location>
</feature>
<feature type="domain" description="CNNM transmembrane" evidence="17">
    <location>
        <begin position="1"/>
        <end position="201"/>
    </location>
</feature>
<dbReference type="PROSITE" id="PS51846">
    <property type="entry name" value="CNNM"/>
    <property type="match status" value="1"/>
</dbReference>
<dbReference type="PANTHER" id="PTHR22777:SF16">
    <property type="entry name" value="POLYAMINE EXPORT PROTEIN"/>
    <property type="match status" value="1"/>
</dbReference>
<evidence type="ECO:0000256" key="11">
    <source>
        <dbReference type="ARBA" id="ARBA00038280"/>
    </source>
</evidence>
<dbReference type="InterPro" id="IPR002550">
    <property type="entry name" value="CNNM"/>
</dbReference>
<dbReference type="InterPro" id="IPR044751">
    <property type="entry name" value="Ion_transp-like_CBS"/>
</dbReference>
<evidence type="ECO:0000259" key="17">
    <source>
        <dbReference type="PROSITE" id="PS51846"/>
    </source>
</evidence>
<dbReference type="PROSITE" id="PS51371">
    <property type="entry name" value="CBS"/>
    <property type="match status" value="2"/>
</dbReference>
<dbReference type="Pfam" id="PF00571">
    <property type="entry name" value="CBS"/>
    <property type="match status" value="1"/>
</dbReference>
<keyword evidence="6" id="KW-0677">Repeat</keyword>
<dbReference type="InterPro" id="IPR016169">
    <property type="entry name" value="FAD-bd_PCMH_sub2"/>
</dbReference>
<evidence type="ECO:0000259" key="16">
    <source>
        <dbReference type="PROSITE" id="PS51371"/>
    </source>
</evidence>
<keyword evidence="5 14" id="KW-0812">Transmembrane</keyword>
<keyword evidence="4" id="KW-0997">Cell inner membrane</keyword>
<evidence type="ECO:0000256" key="12">
    <source>
        <dbReference type="ARBA" id="ARBA00039818"/>
    </source>
</evidence>
<dbReference type="GO" id="GO:0050660">
    <property type="term" value="F:flavin adenine dinucleotide binding"/>
    <property type="evidence" value="ECO:0007669"/>
    <property type="project" value="InterPro"/>
</dbReference>
<dbReference type="Proteomes" id="UP000034750">
    <property type="component" value="Unassembled WGS sequence"/>
</dbReference>
<evidence type="ECO:0000256" key="8">
    <source>
        <dbReference type="ARBA" id="ARBA00023122"/>
    </source>
</evidence>
<proteinExistence type="inferred from homology"/>
<dbReference type="InterPro" id="IPR005170">
    <property type="entry name" value="Transptr-assoc_dom"/>
</dbReference>
<evidence type="ECO:0000256" key="5">
    <source>
        <dbReference type="ARBA" id="ARBA00022692"/>
    </source>
</evidence>
<evidence type="ECO:0000256" key="7">
    <source>
        <dbReference type="ARBA" id="ARBA00022989"/>
    </source>
</evidence>
<dbReference type="RefSeq" id="WP_046952565.1">
    <property type="nucleotide sequence ID" value="NZ_CP031238.1"/>
</dbReference>
<dbReference type="CDD" id="cd04590">
    <property type="entry name" value="CBS_pair_CorC_HlyC_assoc"/>
    <property type="match status" value="1"/>
</dbReference>
<keyword evidence="8 13" id="KW-0129">CBS domain</keyword>
<evidence type="ECO:0000256" key="13">
    <source>
        <dbReference type="PROSITE-ProRule" id="PRU00703"/>
    </source>
</evidence>
<feature type="transmembrane region" description="Helical" evidence="15">
    <location>
        <begin position="106"/>
        <end position="124"/>
    </location>
</feature>
<evidence type="ECO:0000256" key="9">
    <source>
        <dbReference type="ARBA" id="ARBA00023136"/>
    </source>
</evidence>
<comment type="function">
    <text evidence="10">Involved in cadaverine and putrescine tolerance in stationary phase. May facilitate the efflux of both cadaverine and putrescine from the cytoplasm, reducing potentially toxic levels under certain stress conditions.</text>
</comment>
<dbReference type="SMART" id="SM01091">
    <property type="entry name" value="CorC_HlyC"/>
    <property type="match status" value="1"/>
</dbReference>
<dbReference type="Gene3D" id="3.30.465.10">
    <property type="match status" value="1"/>
</dbReference>
<dbReference type="GO" id="GO:0005886">
    <property type="term" value="C:plasma membrane"/>
    <property type="evidence" value="ECO:0007669"/>
    <property type="project" value="UniProtKB-SubCell"/>
</dbReference>
<evidence type="ECO:0000256" key="1">
    <source>
        <dbReference type="ARBA" id="ARBA00004429"/>
    </source>
</evidence>
<dbReference type="InterPro" id="IPR036318">
    <property type="entry name" value="FAD-bd_PCMH-like_sf"/>
</dbReference>
<feature type="transmembrane region" description="Helical" evidence="15">
    <location>
        <begin position="136"/>
        <end position="158"/>
    </location>
</feature>
<evidence type="ECO:0000256" key="14">
    <source>
        <dbReference type="PROSITE-ProRule" id="PRU01193"/>
    </source>
</evidence>
<comment type="subcellular location">
    <subcellularLocation>
        <location evidence="1">Cell inner membrane</location>
        <topology evidence="1">Multi-pass membrane protein</topology>
    </subcellularLocation>
</comment>
<dbReference type="PANTHER" id="PTHR22777">
    <property type="entry name" value="HEMOLYSIN-RELATED"/>
    <property type="match status" value="1"/>
</dbReference>
<dbReference type="InterPro" id="IPR000644">
    <property type="entry name" value="CBS_dom"/>
</dbReference>
<keyword evidence="2" id="KW-0813">Transport</keyword>
<protein>
    <recommendedName>
        <fullName evidence="12">Polyamine export protein</fullName>
    </recommendedName>
</protein>
<evidence type="ECO:0000256" key="3">
    <source>
        <dbReference type="ARBA" id="ARBA00022475"/>
    </source>
</evidence>
<evidence type="ECO:0000313" key="19">
    <source>
        <dbReference type="Proteomes" id="UP000034750"/>
    </source>
</evidence>
<dbReference type="SUPFAM" id="SSF54631">
    <property type="entry name" value="CBS-domain pair"/>
    <property type="match status" value="1"/>
</dbReference>
<dbReference type="EMBL" id="LCTK01000003">
    <property type="protein sequence ID" value="KKZ59670.1"/>
    <property type="molecule type" value="Genomic_DNA"/>
</dbReference>
<dbReference type="Gene3D" id="3.10.580.10">
    <property type="entry name" value="CBS-domain"/>
    <property type="match status" value="1"/>
</dbReference>
<organism evidence="18 19">
    <name type="scientific">Haemophilus haemolyticus</name>
    <dbReference type="NCBI Taxonomy" id="726"/>
    <lineage>
        <taxon>Bacteria</taxon>
        <taxon>Pseudomonadati</taxon>
        <taxon>Pseudomonadota</taxon>
        <taxon>Gammaproteobacteria</taxon>
        <taxon>Pasteurellales</taxon>
        <taxon>Pasteurellaceae</taxon>
        <taxon>Haemophilus</taxon>
    </lineage>
</organism>
<comment type="similarity">
    <text evidence="11">Belongs to the UPF0053 family. PaeA subfamily.</text>
</comment>
<dbReference type="InterPro" id="IPR046342">
    <property type="entry name" value="CBS_dom_sf"/>
</dbReference>
<evidence type="ECO:0000256" key="6">
    <source>
        <dbReference type="ARBA" id="ARBA00022737"/>
    </source>
</evidence>
<evidence type="ECO:0000256" key="2">
    <source>
        <dbReference type="ARBA" id="ARBA00022448"/>
    </source>
</evidence>
<gene>
    <name evidence="18" type="ORF">AAX18_00155</name>
</gene>
<dbReference type="PATRIC" id="fig|726.54.peg.30"/>
<keyword evidence="7 14" id="KW-1133">Transmembrane helix</keyword>
<evidence type="ECO:0000256" key="4">
    <source>
        <dbReference type="ARBA" id="ARBA00022519"/>
    </source>
</evidence>
<dbReference type="FunFam" id="3.10.580.10:FF:000005">
    <property type="entry name" value="HlyC/CorC family transporter"/>
    <property type="match status" value="1"/>
</dbReference>
<dbReference type="AlphaFoldDB" id="A0A0M3G9B0"/>
<comment type="caution">
    <text evidence="18">The sequence shown here is derived from an EMBL/GenBank/DDBJ whole genome shotgun (WGS) entry which is preliminary data.</text>
</comment>
<accession>A0A0M3G9B0</accession>
<feature type="domain" description="CBS" evidence="16">
    <location>
        <begin position="220"/>
        <end position="279"/>
    </location>
</feature>
<name>A0A0M3G9B0_HAEHA</name>
<dbReference type="Pfam" id="PF01595">
    <property type="entry name" value="CNNM"/>
    <property type="match status" value="1"/>
</dbReference>
<keyword evidence="9 14" id="KW-0472">Membrane</keyword>
<evidence type="ECO:0000256" key="10">
    <source>
        <dbReference type="ARBA" id="ARBA00037177"/>
    </source>
</evidence>
<dbReference type="SUPFAM" id="SSF56176">
    <property type="entry name" value="FAD-binding/transporter-associated domain-like"/>
    <property type="match status" value="1"/>
</dbReference>
<evidence type="ECO:0000256" key="15">
    <source>
        <dbReference type="SAM" id="Phobius"/>
    </source>
</evidence>
<evidence type="ECO:0000313" key="18">
    <source>
        <dbReference type="EMBL" id="KKZ59670.1"/>
    </source>
</evidence>
<reference evidence="18 19" key="1">
    <citation type="submission" date="2015-05" db="EMBL/GenBank/DDBJ databases">
        <title>Comparative analyses of the lipooligosaccharides from nottypeable Haemophilus influenzae and Haemophilus haemolyticus.</title>
        <authorList>
            <person name="Post D.M.B."/>
            <person name="Ketterer M.R."/>
            <person name="Coffin J.E."/>
            <person name="Reinders L.M."/>
            <person name="Munson R.S.Jr."/>
            <person name="Bair T.B."/>
            <person name="Murphy T.F."/>
            <person name="Foster E."/>
            <person name="Gibson B.W."/>
            <person name="Apicella M.A."/>
        </authorList>
    </citation>
    <scope>NUCLEOTIDE SEQUENCE [LARGE SCALE GENOMIC DNA]</scope>
    <source>
        <strain evidence="18 19">11P18</strain>
    </source>
</reference>
<keyword evidence="3" id="KW-1003">Cell membrane</keyword>